<evidence type="ECO:0000313" key="9">
    <source>
        <dbReference type="EMBL" id="BDG10123.1"/>
    </source>
</evidence>
<dbReference type="InterPro" id="IPR051310">
    <property type="entry name" value="MCP_chemotaxis"/>
</dbReference>
<keyword evidence="10" id="KW-1185">Reference proteome</keyword>
<sequence length="1040" mass="107724">MFANRLSRLNLGKKVVAGFCIAIGISGIVGAVGYGSAAGVRDRLESVGGLQLPSVSAIGQIQTAEQEAVRGLNALQIERLGAGKYHESAFGLVGHSLKSIEEAQVAYEKLSHSPEALQKWAVLKEKVAAWRPLVLATVDAVKERDRLVASGLPAGDASLGAADRRLYDAWLSMREALDPLDAALEDLSTLIRAHAEEAREQGHATAARSAAVMLAAILLGSALMLGLGLWIARSIGRALTALTAEAAKLRDAVADGRLSVRGDLAAVEPEFQPIVAGINATLDAYAKPIALTAGCLERIAKGDIPARITESYRGDFDAIRNDLNTCIDAVNALVADADALAEAAVQGRLATRADASRHQGDFARIVEGVNRTIATLVGHLEAMPAPALIIDREFTIRYMNATGAKVIGRPADQLVGTKCYDGFKTADCHTDRCACARAMQTGQTATSETEAHPNGATLQIGYSGVPVKDRAGAVVGAFEVVADQTETKRGMAVARKVADYQAAEAARLTTALERLAHGDLALELQVAAGDADTAAARQVFAGITASLRQSASAVGALVADVKGLSRATVEGQLGARADVSRHEGEFKAVVQGVNETLEAIVTPFRIIAEDCERISHGDIPPLRTNAVKGDIVAMQQSLNRCITAVNALVADAKALSRAAVEGRLAERAEVTKHEGAFREALQGVNATLDAVLAPIGEATAVLERLAERDLTARMKGDYQGDHARVQTALNATAQALDEALSQVSQSVGQVSSAASQIASSSQAVASGASEQAASLEETTASLDSVAAMARSSAEHAGQASALATSARGQATEGAAAMSQMQVAMDQIRASAEGTSAIIRDINEIAFQTNLLALNAAVEAARAGEAGRGFAVVAEEVRSLALRSKEAAQKTEALIQQSVKQAAQGAETSRHVSAKLGEIVGGIGKVTDIVAEIAAAAKEQSAGIEQLHKAVSEMDKVTQQNAASSEESSSAASELSGQSEELAAMVGAFRLGAAGGKPRAAAGPAPALRPVPAAARAPERIALKPEEVFPLEEGGAFTADF</sequence>
<dbReference type="CDD" id="cd11386">
    <property type="entry name" value="MCP_signal"/>
    <property type="match status" value="1"/>
</dbReference>
<keyword evidence="1" id="KW-0145">Chemotaxis</keyword>
<evidence type="ECO:0008006" key="11">
    <source>
        <dbReference type="Google" id="ProtNLM"/>
    </source>
</evidence>
<evidence type="ECO:0000313" key="10">
    <source>
        <dbReference type="Proteomes" id="UP001162734"/>
    </source>
</evidence>
<dbReference type="Gene3D" id="1.10.287.950">
    <property type="entry name" value="Methyl-accepting chemotaxis protein"/>
    <property type="match status" value="1"/>
</dbReference>
<dbReference type="EMBL" id="AP025592">
    <property type="protein sequence ID" value="BDG10123.1"/>
    <property type="molecule type" value="Genomic_DNA"/>
</dbReference>
<dbReference type="Gene3D" id="3.30.450.20">
    <property type="entry name" value="PAS domain"/>
    <property type="match status" value="1"/>
</dbReference>
<dbReference type="CDD" id="cd00130">
    <property type="entry name" value="PAS"/>
    <property type="match status" value="1"/>
</dbReference>
<dbReference type="Pfam" id="PF18947">
    <property type="entry name" value="HAMP_2"/>
    <property type="match status" value="3"/>
</dbReference>
<keyword evidence="5" id="KW-1133">Transmembrane helix</keyword>
<dbReference type="Pfam" id="PF08448">
    <property type="entry name" value="PAS_4"/>
    <property type="match status" value="1"/>
</dbReference>
<accession>A0ABM7XE23</accession>
<evidence type="ECO:0000259" key="8">
    <source>
        <dbReference type="PROSITE" id="PS50885"/>
    </source>
</evidence>
<feature type="domain" description="Methyl-accepting transducer" evidence="6">
    <location>
        <begin position="746"/>
        <end position="975"/>
    </location>
</feature>
<evidence type="ECO:0000256" key="1">
    <source>
        <dbReference type="ARBA" id="ARBA00022500"/>
    </source>
</evidence>
<evidence type="ECO:0000256" key="5">
    <source>
        <dbReference type="SAM" id="Phobius"/>
    </source>
</evidence>
<dbReference type="Proteomes" id="UP001162734">
    <property type="component" value="Chromosome"/>
</dbReference>
<dbReference type="PANTHER" id="PTHR43531">
    <property type="entry name" value="PROTEIN ICFG"/>
    <property type="match status" value="1"/>
</dbReference>
<dbReference type="SMART" id="SM00304">
    <property type="entry name" value="HAMP"/>
    <property type="match status" value="4"/>
</dbReference>
<dbReference type="RefSeq" id="WP_248342517.1">
    <property type="nucleotide sequence ID" value="NZ_AP025592.1"/>
</dbReference>
<dbReference type="PROSITE" id="PS50111">
    <property type="entry name" value="CHEMOTAXIS_TRANSDUC_2"/>
    <property type="match status" value="1"/>
</dbReference>
<dbReference type="SMART" id="SM00091">
    <property type="entry name" value="PAS"/>
    <property type="match status" value="1"/>
</dbReference>
<dbReference type="InterPro" id="IPR035965">
    <property type="entry name" value="PAS-like_dom_sf"/>
</dbReference>
<dbReference type="SUPFAM" id="SSF58104">
    <property type="entry name" value="Methyl-accepting chemotaxis protein (MCP) signaling domain"/>
    <property type="match status" value="1"/>
</dbReference>
<evidence type="ECO:0000259" key="6">
    <source>
        <dbReference type="PROSITE" id="PS50111"/>
    </source>
</evidence>
<feature type="transmembrane region" description="Helical" evidence="5">
    <location>
        <begin position="210"/>
        <end position="232"/>
    </location>
</feature>
<keyword evidence="5" id="KW-0472">Membrane</keyword>
<dbReference type="InterPro" id="IPR004089">
    <property type="entry name" value="MCPsignal_dom"/>
</dbReference>
<evidence type="ECO:0000256" key="2">
    <source>
        <dbReference type="ARBA" id="ARBA00029447"/>
    </source>
</evidence>
<feature type="domain" description="HAMP" evidence="8">
    <location>
        <begin position="283"/>
        <end position="335"/>
    </location>
</feature>
<dbReference type="PROSITE" id="PS50112">
    <property type="entry name" value="PAS"/>
    <property type="match status" value="1"/>
</dbReference>
<proteinExistence type="inferred from homology"/>
<protein>
    <recommendedName>
        <fullName evidence="11">Methyl-accepting chemotaxis sensory transducer with Pas/Pac sensor</fullName>
    </recommendedName>
</protein>
<dbReference type="InterPro" id="IPR000014">
    <property type="entry name" value="PAS"/>
</dbReference>
<feature type="region of interest" description="Disordered" evidence="4">
    <location>
        <begin position="955"/>
        <end position="976"/>
    </location>
</feature>
<keyword evidence="5" id="KW-0812">Transmembrane</keyword>
<feature type="transmembrane region" description="Helical" evidence="5">
    <location>
        <begin position="15"/>
        <end position="34"/>
    </location>
</feature>
<dbReference type="Pfam" id="PF00015">
    <property type="entry name" value="MCPsignal"/>
    <property type="match status" value="1"/>
</dbReference>
<organism evidence="9 10">
    <name type="scientific">Anaeromyxobacter paludicola</name>
    <dbReference type="NCBI Taxonomy" id="2918171"/>
    <lineage>
        <taxon>Bacteria</taxon>
        <taxon>Pseudomonadati</taxon>
        <taxon>Myxococcota</taxon>
        <taxon>Myxococcia</taxon>
        <taxon>Myxococcales</taxon>
        <taxon>Cystobacterineae</taxon>
        <taxon>Anaeromyxobacteraceae</taxon>
        <taxon>Anaeromyxobacter</taxon>
    </lineage>
</organism>
<comment type="similarity">
    <text evidence="2">Belongs to the methyl-accepting chemotaxis (MCP) protein family.</text>
</comment>
<dbReference type="InterPro" id="IPR004090">
    <property type="entry name" value="Chemotax_Me-accpt_rcpt"/>
</dbReference>
<dbReference type="SMART" id="SM00283">
    <property type="entry name" value="MA"/>
    <property type="match status" value="1"/>
</dbReference>
<dbReference type="PANTHER" id="PTHR43531:SF11">
    <property type="entry name" value="METHYL-ACCEPTING CHEMOTAXIS PROTEIN 3"/>
    <property type="match status" value="1"/>
</dbReference>
<keyword evidence="3" id="KW-0807">Transducer</keyword>
<dbReference type="PROSITE" id="PS50885">
    <property type="entry name" value="HAMP"/>
    <property type="match status" value="2"/>
</dbReference>
<evidence type="ECO:0000256" key="4">
    <source>
        <dbReference type="SAM" id="MobiDB-lite"/>
    </source>
</evidence>
<dbReference type="InterPro" id="IPR003660">
    <property type="entry name" value="HAMP_dom"/>
</dbReference>
<evidence type="ECO:0000256" key="3">
    <source>
        <dbReference type="PROSITE-ProRule" id="PRU00284"/>
    </source>
</evidence>
<feature type="domain" description="HAMP" evidence="8">
    <location>
        <begin position="689"/>
        <end position="741"/>
    </location>
</feature>
<dbReference type="SUPFAM" id="SSF55785">
    <property type="entry name" value="PYP-like sensor domain (PAS domain)"/>
    <property type="match status" value="1"/>
</dbReference>
<dbReference type="Gene3D" id="1.20.120.1530">
    <property type="match status" value="3"/>
</dbReference>
<evidence type="ECO:0000259" key="7">
    <source>
        <dbReference type="PROSITE" id="PS50112"/>
    </source>
</evidence>
<dbReference type="InterPro" id="IPR013656">
    <property type="entry name" value="PAS_4"/>
</dbReference>
<dbReference type="PRINTS" id="PR00260">
    <property type="entry name" value="CHEMTRNSDUCR"/>
</dbReference>
<feature type="compositionally biased region" description="Low complexity" evidence="4">
    <location>
        <begin position="961"/>
        <end position="976"/>
    </location>
</feature>
<name>A0ABM7XE23_9BACT</name>
<gene>
    <name evidence="9" type="ORF">AMPC_32360</name>
</gene>
<feature type="domain" description="PAS" evidence="7">
    <location>
        <begin position="372"/>
        <end position="416"/>
    </location>
</feature>
<reference evidence="10" key="1">
    <citation type="journal article" date="2022" name="Int. J. Syst. Evol. Microbiol.">
        <title>Anaeromyxobacter oryzae sp. nov., Anaeromyxobacter diazotrophicus sp. nov. and Anaeromyxobacter paludicola sp. nov., isolated from paddy soils.</title>
        <authorList>
            <person name="Itoh H."/>
            <person name="Xu Z."/>
            <person name="Mise K."/>
            <person name="Masuda Y."/>
            <person name="Ushijima N."/>
            <person name="Hayakawa C."/>
            <person name="Shiratori Y."/>
            <person name="Senoo K."/>
        </authorList>
    </citation>
    <scope>NUCLEOTIDE SEQUENCE [LARGE SCALE GENOMIC DNA]</scope>
    <source>
        <strain evidence="10">Red630</strain>
    </source>
</reference>